<dbReference type="EMBL" id="KI693268">
    <property type="protein sequence ID" value="ETM44716.1"/>
    <property type="molecule type" value="Genomic_DNA"/>
</dbReference>
<dbReference type="Proteomes" id="UP000054532">
    <property type="component" value="Unassembled WGS sequence"/>
</dbReference>
<evidence type="ECO:0000313" key="3">
    <source>
        <dbReference type="EMBL" id="ETM44716.1"/>
    </source>
</evidence>
<accession>W2N7Z0</accession>
<dbReference type="AlphaFoldDB" id="W2N7Z0"/>
<gene>
    <name evidence="3" type="ORF">L914_10075</name>
    <name evidence="1" type="ORF">L916_10126</name>
    <name evidence="2" type="ORF">L917_10053</name>
</gene>
<dbReference type="OrthoDB" id="126643at2759"/>
<dbReference type="Proteomes" id="UP000053864">
    <property type="component" value="Unassembled WGS sequence"/>
</dbReference>
<reference evidence="1" key="2">
    <citation type="submission" date="2013-11" db="EMBL/GenBank/DDBJ databases">
        <title>The Genome Sequence of Phytophthora parasitica CJ05E6.</title>
        <authorList>
            <consortium name="The Broad Institute Genomics Platform"/>
            <person name="Russ C."/>
            <person name="Tyler B."/>
            <person name="Panabieres F."/>
            <person name="Shan W."/>
            <person name="Tripathy S."/>
            <person name="Grunwald N."/>
            <person name="Machado M."/>
            <person name="Johnson C.S."/>
            <person name="Arredondo F."/>
            <person name="Hong C."/>
            <person name="Coffey M."/>
            <person name="Young S.K."/>
            <person name="Zeng Q."/>
            <person name="Gargeya S."/>
            <person name="Fitzgerald M."/>
            <person name="Abouelleil A."/>
            <person name="Alvarado L."/>
            <person name="Chapman S.B."/>
            <person name="Gainer-Dewar J."/>
            <person name="Goldberg J."/>
            <person name="Griggs A."/>
            <person name="Gujja S."/>
            <person name="Hansen M."/>
            <person name="Howarth C."/>
            <person name="Imamovic A."/>
            <person name="Ireland A."/>
            <person name="Larimer J."/>
            <person name="McCowan C."/>
            <person name="Murphy C."/>
            <person name="Pearson M."/>
            <person name="Poon T.W."/>
            <person name="Priest M."/>
            <person name="Roberts A."/>
            <person name="Saif S."/>
            <person name="Shea T."/>
            <person name="Sykes S."/>
            <person name="Wortman J."/>
            <person name="Nusbaum C."/>
            <person name="Birren B."/>
        </authorList>
    </citation>
    <scope>NUCLEOTIDE SEQUENCE [LARGE SCALE GENOMIC DNA]</scope>
    <source>
        <strain evidence="1">CJ05E6</strain>
    </source>
</reference>
<reference evidence="2" key="1">
    <citation type="submission" date="2013-11" db="EMBL/GenBank/DDBJ databases">
        <title>The Genome Sequence of Phytophthora parasitica CHvinca01.</title>
        <authorList>
            <consortium name="The Broad Institute Genomics Platform"/>
            <person name="Russ C."/>
            <person name="Tyler B."/>
            <person name="Panabieres F."/>
            <person name="Shan W."/>
            <person name="Tripathy S."/>
            <person name="Grunwald N."/>
            <person name="Machado M."/>
            <person name="Johnson C.S."/>
            <person name="Arredondo F."/>
            <person name="Hong C."/>
            <person name="Coffey M."/>
            <person name="Young S.K."/>
            <person name="Zeng Q."/>
            <person name="Gargeya S."/>
            <person name="Fitzgerald M."/>
            <person name="Abouelleil A."/>
            <person name="Alvarado L."/>
            <person name="Chapman S.B."/>
            <person name="Gainer-Dewar J."/>
            <person name="Goldberg J."/>
            <person name="Griggs A."/>
            <person name="Gujja S."/>
            <person name="Hansen M."/>
            <person name="Howarth C."/>
            <person name="Imamovic A."/>
            <person name="Ireland A."/>
            <person name="Larimer J."/>
            <person name="McCowan C."/>
            <person name="Murphy C."/>
            <person name="Pearson M."/>
            <person name="Poon T.W."/>
            <person name="Priest M."/>
            <person name="Roberts A."/>
            <person name="Saif S."/>
            <person name="Shea T."/>
            <person name="Sykes S."/>
            <person name="Wortman J."/>
            <person name="Nusbaum C."/>
            <person name="Birren B."/>
        </authorList>
    </citation>
    <scope>NUCLEOTIDE SEQUENCE [LARGE SCALE GENOMIC DNA]</scope>
    <source>
        <strain evidence="2">CHvinca01</strain>
    </source>
</reference>
<dbReference type="EMBL" id="KI673338">
    <property type="protein sequence ID" value="ETL38278.1"/>
    <property type="molecule type" value="Genomic_DNA"/>
</dbReference>
<dbReference type="Proteomes" id="UP000054423">
    <property type="component" value="Unassembled WGS sequence"/>
</dbReference>
<evidence type="ECO:0000313" key="1">
    <source>
        <dbReference type="EMBL" id="ETL38278.1"/>
    </source>
</evidence>
<sequence>MPHFTEADFVLAAQVLSRANKLAVQWKGIKRIVKVTFSRFKPFELSTHHASRLKFYADASRDVTEDLIAQAMHAEGGHSVSILSSVELVPSHIPGKSKLNGSASTHLSLLGTCYHYLRGRP</sequence>
<reference evidence="3" key="3">
    <citation type="submission" date="2013-11" db="EMBL/GenBank/DDBJ databases">
        <title>The Genome Sequence of Phytophthora parasitica IAC_01/95.</title>
        <authorList>
            <consortium name="The Broad Institute Genomics Platform"/>
            <person name="Russ C."/>
            <person name="Tyler B."/>
            <person name="Panabieres F."/>
            <person name="Shan W."/>
            <person name="Tripathy S."/>
            <person name="Grunwald N."/>
            <person name="Machado M."/>
            <person name="Johnson C.S."/>
            <person name="Arredondo F."/>
            <person name="Hong C."/>
            <person name="Coffey M."/>
            <person name="Young S.K."/>
            <person name="Zeng Q."/>
            <person name="Gargeya S."/>
            <person name="Fitzgerald M."/>
            <person name="Abouelleil A."/>
            <person name="Alvarado L."/>
            <person name="Chapman S.B."/>
            <person name="Gainer-Dewar J."/>
            <person name="Goldberg J."/>
            <person name="Griggs A."/>
            <person name="Gujja S."/>
            <person name="Hansen M."/>
            <person name="Howarth C."/>
            <person name="Imamovic A."/>
            <person name="Ireland A."/>
            <person name="Larimer J."/>
            <person name="McCowan C."/>
            <person name="Murphy C."/>
            <person name="Pearson M."/>
            <person name="Poon T.W."/>
            <person name="Priest M."/>
            <person name="Roberts A."/>
            <person name="Saif S."/>
            <person name="Shea T."/>
            <person name="Sykes S."/>
            <person name="Wortman J."/>
            <person name="Nusbaum C."/>
            <person name="Birren B."/>
        </authorList>
    </citation>
    <scope>NUCLEOTIDE SEQUENCE [LARGE SCALE GENOMIC DNA]</scope>
    <source>
        <strain evidence="3">IAC_01/95</strain>
    </source>
</reference>
<proteinExistence type="predicted"/>
<dbReference type="EMBL" id="KI680077">
    <property type="protein sequence ID" value="ETL91393.1"/>
    <property type="molecule type" value="Genomic_DNA"/>
</dbReference>
<dbReference type="VEuPathDB" id="FungiDB:PPTG_21139"/>
<organism evidence="3">
    <name type="scientific">Phytophthora nicotianae</name>
    <name type="common">Potato buckeye rot agent</name>
    <name type="synonym">Phytophthora parasitica</name>
    <dbReference type="NCBI Taxonomy" id="4792"/>
    <lineage>
        <taxon>Eukaryota</taxon>
        <taxon>Sar</taxon>
        <taxon>Stramenopiles</taxon>
        <taxon>Oomycota</taxon>
        <taxon>Peronosporomycetes</taxon>
        <taxon>Peronosporales</taxon>
        <taxon>Peronosporaceae</taxon>
        <taxon>Phytophthora</taxon>
    </lineage>
</organism>
<protein>
    <submittedName>
        <fullName evidence="3">Uncharacterized protein</fullName>
    </submittedName>
</protein>
<name>W2N7Z0_PHYNI</name>
<evidence type="ECO:0000313" key="2">
    <source>
        <dbReference type="EMBL" id="ETL91393.1"/>
    </source>
</evidence>